<evidence type="ECO:0000313" key="3">
    <source>
        <dbReference type="Proteomes" id="UP000719916"/>
    </source>
</evidence>
<feature type="coiled-coil region" evidence="1">
    <location>
        <begin position="26"/>
        <end position="53"/>
    </location>
</feature>
<name>A0ABD6LJ16_9FIRM</name>
<gene>
    <name evidence="2" type="ORF">G5B26_13875</name>
</gene>
<evidence type="ECO:0000256" key="1">
    <source>
        <dbReference type="SAM" id="Coils"/>
    </source>
</evidence>
<keyword evidence="1" id="KW-0175">Coiled coil</keyword>
<sequence>MGFYDAFKDVLNMAQKVDNIDLYRQLLDLSAQALEMQEEIIKLKAENKELKSQKDIEDDIEYHVDPFITRKSDKKPIKYCAACWADKKKLLPLQDFGGNDYRCPFCKFKIMDTSNWTR</sequence>
<protein>
    <submittedName>
        <fullName evidence="2">Uncharacterized protein</fullName>
    </submittedName>
</protein>
<comment type="caution">
    <text evidence="2">The sequence shown here is derived from an EMBL/GenBank/DDBJ whole genome shotgun (WGS) entry which is preliminary data.</text>
</comment>
<evidence type="ECO:0000313" key="2">
    <source>
        <dbReference type="EMBL" id="NSJ44644.1"/>
    </source>
</evidence>
<reference evidence="2 3" key="1">
    <citation type="journal article" date="2020" name="Cell Host Microbe">
        <title>Functional and Genomic Variation between Human-Derived Isolates of Lachnospiraceae Reveals Inter- and Intra-Species Diversity.</title>
        <authorList>
            <person name="Sorbara M.T."/>
            <person name="Littmann E.R."/>
            <person name="Fontana E."/>
            <person name="Moody T.U."/>
            <person name="Kohout C.E."/>
            <person name="Gjonbalaj M."/>
            <person name="Eaton V."/>
            <person name="Seok R."/>
            <person name="Leiner I.M."/>
            <person name="Pamer E.G."/>
        </authorList>
    </citation>
    <scope>NUCLEOTIDE SEQUENCE [LARGE SCALE GENOMIC DNA]</scope>
    <source>
        <strain evidence="2 3">MSK.2.26</strain>
    </source>
</reference>
<accession>A0ABD6LJ16</accession>
<dbReference type="RefSeq" id="WP_002567452.1">
    <property type="nucleotide sequence ID" value="NZ_AP031445.1"/>
</dbReference>
<dbReference type="EMBL" id="JAAISW010000021">
    <property type="protein sequence ID" value="NSJ44644.1"/>
    <property type="molecule type" value="Genomic_DNA"/>
</dbReference>
<dbReference type="AlphaFoldDB" id="A0ABD6LJ16"/>
<organism evidence="2 3">
    <name type="scientific">Enterocloster clostridioformis</name>
    <dbReference type="NCBI Taxonomy" id="1531"/>
    <lineage>
        <taxon>Bacteria</taxon>
        <taxon>Bacillati</taxon>
        <taxon>Bacillota</taxon>
        <taxon>Clostridia</taxon>
        <taxon>Lachnospirales</taxon>
        <taxon>Lachnospiraceae</taxon>
        <taxon>Enterocloster</taxon>
    </lineage>
</organism>
<proteinExistence type="predicted"/>
<dbReference type="Proteomes" id="UP000719916">
    <property type="component" value="Unassembled WGS sequence"/>
</dbReference>